<proteinExistence type="inferred from homology"/>
<evidence type="ECO:0000256" key="6">
    <source>
        <dbReference type="ARBA" id="ARBA00023186"/>
    </source>
</evidence>
<dbReference type="Pfam" id="PF01025">
    <property type="entry name" value="GrpE"/>
    <property type="match status" value="1"/>
</dbReference>
<evidence type="ECO:0000256" key="10">
    <source>
        <dbReference type="HAMAP-Rule" id="MF_01151"/>
    </source>
</evidence>
<dbReference type="GO" id="GO:0006457">
    <property type="term" value="P:protein folding"/>
    <property type="evidence" value="ECO:0007669"/>
    <property type="project" value="InterPro"/>
</dbReference>
<dbReference type="SUPFAM" id="SSF51064">
    <property type="entry name" value="Head domain of nucleotide exchange factor GrpE"/>
    <property type="match status" value="1"/>
</dbReference>
<dbReference type="Proteomes" id="UP000245624">
    <property type="component" value="Unassembled WGS sequence"/>
</dbReference>
<dbReference type="InterPro" id="IPR009012">
    <property type="entry name" value="GrpE_head"/>
</dbReference>
<dbReference type="InterPro" id="IPR000740">
    <property type="entry name" value="GrpE"/>
</dbReference>
<evidence type="ECO:0000256" key="8">
    <source>
        <dbReference type="ARBA" id="ARBA00072274"/>
    </source>
</evidence>
<dbReference type="Gene3D" id="2.30.22.10">
    <property type="entry name" value="Head domain of nucleotide exchange factor GrpE"/>
    <property type="match status" value="1"/>
</dbReference>
<dbReference type="InterPro" id="IPR013805">
    <property type="entry name" value="GrpE_CC"/>
</dbReference>
<dbReference type="PANTHER" id="PTHR21237:SF23">
    <property type="entry name" value="GRPE PROTEIN HOMOLOG, MITOCHONDRIAL"/>
    <property type="match status" value="1"/>
</dbReference>
<evidence type="ECO:0000313" key="14">
    <source>
        <dbReference type="EMBL" id="PWU68472.1"/>
    </source>
</evidence>
<gene>
    <name evidence="10" type="primary">grpE</name>
    <name evidence="14" type="ORF">DLJ74_08480</name>
</gene>
<evidence type="ECO:0000256" key="11">
    <source>
        <dbReference type="RuleBase" id="RU000639"/>
    </source>
</evidence>
<dbReference type="PANTHER" id="PTHR21237">
    <property type="entry name" value="GRPE PROTEIN"/>
    <property type="match status" value="1"/>
</dbReference>
<keyword evidence="6 10" id="KW-0143">Chaperone</keyword>
<comment type="function">
    <text evidence="7 10 11">Participates actively in the response to hyperosmotic and heat shock by preventing the aggregation of stress-denatured proteins, in association with DnaK and GrpE. It is the nucleotide exchange factor for DnaK and may function as a thermosensor. Unfolded proteins bind initially to DnaJ; upon interaction with the DnaJ-bound protein, DnaK hydrolyzes its bound ATP, resulting in the formation of a stable complex. GrpE releases ADP from DnaK; ATP binding to DnaK triggers the release of the substrate protein, thus completing the reaction cycle. Several rounds of ATP-dependent interactions between DnaJ, DnaK and GrpE are required for fully efficient folding.</text>
</comment>
<evidence type="ECO:0000256" key="13">
    <source>
        <dbReference type="SAM" id="MobiDB-lite"/>
    </source>
</evidence>
<comment type="subcellular location">
    <subcellularLocation>
        <location evidence="1 10">Cytoplasm</location>
    </subcellularLocation>
</comment>
<keyword evidence="4 10" id="KW-0963">Cytoplasm</keyword>
<organism evidence="14 15">
    <name type="scientific">Gracilibacillus dipsosauri</name>
    <dbReference type="NCBI Taxonomy" id="178340"/>
    <lineage>
        <taxon>Bacteria</taxon>
        <taxon>Bacillati</taxon>
        <taxon>Bacillota</taxon>
        <taxon>Bacilli</taxon>
        <taxon>Bacillales</taxon>
        <taxon>Bacillaceae</taxon>
        <taxon>Gracilibacillus</taxon>
    </lineage>
</organism>
<feature type="region of interest" description="Disordered" evidence="13">
    <location>
        <begin position="1"/>
        <end position="22"/>
    </location>
</feature>
<evidence type="ECO:0000256" key="2">
    <source>
        <dbReference type="ARBA" id="ARBA00009054"/>
    </source>
</evidence>
<dbReference type="AlphaFoldDB" id="A0A317KY55"/>
<accession>A0A317KY55</accession>
<keyword evidence="15" id="KW-1185">Reference proteome</keyword>
<dbReference type="GO" id="GO:0051082">
    <property type="term" value="F:unfolded protein binding"/>
    <property type="evidence" value="ECO:0007669"/>
    <property type="project" value="TreeGrafter"/>
</dbReference>
<evidence type="ECO:0000256" key="1">
    <source>
        <dbReference type="ARBA" id="ARBA00004496"/>
    </source>
</evidence>
<evidence type="ECO:0000256" key="7">
    <source>
        <dbReference type="ARBA" id="ARBA00053401"/>
    </source>
</evidence>
<dbReference type="EMBL" id="QGTD01000008">
    <property type="protein sequence ID" value="PWU68472.1"/>
    <property type="molecule type" value="Genomic_DNA"/>
</dbReference>
<dbReference type="Gene3D" id="3.90.20.20">
    <property type="match status" value="1"/>
</dbReference>
<dbReference type="OrthoDB" id="9812586at2"/>
<evidence type="ECO:0000256" key="3">
    <source>
        <dbReference type="ARBA" id="ARBA00011738"/>
    </source>
</evidence>
<dbReference type="SUPFAM" id="SSF58014">
    <property type="entry name" value="Coiled-coil domain of nucleotide exchange factor GrpE"/>
    <property type="match status" value="1"/>
</dbReference>
<dbReference type="PROSITE" id="PS01071">
    <property type="entry name" value="GRPE"/>
    <property type="match status" value="1"/>
</dbReference>
<dbReference type="HAMAP" id="MF_01151">
    <property type="entry name" value="GrpE"/>
    <property type="match status" value="1"/>
</dbReference>
<dbReference type="CDD" id="cd00446">
    <property type="entry name" value="GrpE"/>
    <property type="match status" value="1"/>
</dbReference>
<reference evidence="14 15" key="1">
    <citation type="submission" date="2018-05" db="EMBL/GenBank/DDBJ databases">
        <title>Genomic analysis of Gracilibacillus dipsosauri DD1 reveals novel features of a salt-tolerant amylase.</title>
        <authorList>
            <person name="Deutch C.E."/>
            <person name="Yang S."/>
        </authorList>
    </citation>
    <scope>NUCLEOTIDE SEQUENCE [LARGE SCALE GENOMIC DNA]</scope>
    <source>
        <strain evidence="14 15">DD1</strain>
    </source>
</reference>
<keyword evidence="5 10" id="KW-0346">Stress response</keyword>
<protein>
    <recommendedName>
        <fullName evidence="8 10">Protein GrpE</fullName>
    </recommendedName>
    <alternativeName>
        <fullName evidence="9 10">HSP-70 cofactor</fullName>
    </alternativeName>
</protein>
<dbReference type="PRINTS" id="PR00773">
    <property type="entry name" value="GRPEPROTEIN"/>
</dbReference>
<dbReference type="GO" id="GO:0042803">
    <property type="term" value="F:protein homodimerization activity"/>
    <property type="evidence" value="ECO:0007669"/>
    <property type="project" value="InterPro"/>
</dbReference>
<dbReference type="GO" id="GO:0005737">
    <property type="term" value="C:cytoplasm"/>
    <property type="evidence" value="ECO:0007669"/>
    <property type="project" value="UniProtKB-SubCell"/>
</dbReference>
<feature type="compositionally biased region" description="Acidic residues" evidence="13">
    <location>
        <begin position="12"/>
        <end position="22"/>
    </location>
</feature>
<comment type="caution">
    <text evidence="14">The sequence shown here is derived from an EMBL/GenBank/DDBJ whole genome shotgun (WGS) entry which is preliminary data.</text>
</comment>
<evidence type="ECO:0000256" key="12">
    <source>
        <dbReference type="RuleBase" id="RU004478"/>
    </source>
</evidence>
<dbReference type="GO" id="GO:0000774">
    <property type="term" value="F:adenyl-nucleotide exchange factor activity"/>
    <property type="evidence" value="ECO:0007669"/>
    <property type="project" value="InterPro"/>
</dbReference>
<dbReference type="NCBIfam" id="NF010738">
    <property type="entry name" value="PRK14140.1"/>
    <property type="match status" value="1"/>
</dbReference>
<dbReference type="GO" id="GO:0051087">
    <property type="term" value="F:protein-folding chaperone binding"/>
    <property type="evidence" value="ECO:0007669"/>
    <property type="project" value="InterPro"/>
</dbReference>
<comment type="subunit">
    <text evidence="3 10">Homodimer.</text>
</comment>
<evidence type="ECO:0000256" key="4">
    <source>
        <dbReference type="ARBA" id="ARBA00022490"/>
    </source>
</evidence>
<evidence type="ECO:0000256" key="5">
    <source>
        <dbReference type="ARBA" id="ARBA00023016"/>
    </source>
</evidence>
<dbReference type="FunFam" id="2.30.22.10:FF:000001">
    <property type="entry name" value="Protein GrpE"/>
    <property type="match status" value="1"/>
</dbReference>
<sequence>MEEKDLQNNEAENNEQSENIEEEVVQDVEQEIVEEENIEQAQVEIADYEKLQEEKAQLEDRLLRIQAEYDNFRKRTKKEKEADLKYKSQAIVTELLPVIDNFDRALAVDIEDEQAKSVVEGLEMVYRQLKTVLENEGVKEIETENQMFDPHLHQAVMQVSEDGFESNQIVETLQKGYQLKDKVIRPAMVKVNQ</sequence>
<evidence type="ECO:0000256" key="9">
    <source>
        <dbReference type="ARBA" id="ARBA00076414"/>
    </source>
</evidence>
<evidence type="ECO:0000313" key="15">
    <source>
        <dbReference type="Proteomes" id="UP000245624"/>
    </source>
</evidence>
<name>A0A317KY55_9BACI</name>
<comment type="similarity">
    <text evidence="2 10 12">Belongs to the GrpE family.</text>
</comment>
<dbReference type="RefSeq" id="WP_054859258.1">
    <property type="nucleotide sequence ID" value="NZ_JAJUIE010000042.1"/>
</dbReference>